<organism evidence="10 11">
    <name type="scientific">Fusarium sarcochroum</name>
    <dbReference type="NCBI Taxonomy" id="1208366"/>
    <lineage>
        <taxon>Eukaryota</taxon>
        <taxon>Fungi</taxon>
        <taxon>Dikarya</taxon>
        <taxon>Ascomycota</taxon>
        <taxon>Pezizomycotina</taxon>
        <taxon>Sordariomycetes</taxon>
        <taxon>Hypocreomycetidae</taxon>
        <taxon>Hypocreales</taxon>
        <taxon>Nectriaceae</taxon>
        <taxon>Fusarium</taxon>
        <taxon>Fusarium lateritium species complex</taxon>
    </lineage>
</organism>
<keyword evidence="3" id="KW-0479">Metal-binding</keyword>
<dbReference type="GO" id="GO:0006351">
    <property type="term" value="P:DNA-templated transcription"/>
    <property type="evidence" value="ECO:0007669"/>
    <property type="project" value="InterPro"/>
</dbReference>
<dbReference type="Proteomes" id="UP000622797">
    <property type="component" value="Unassembled WGS sequence"/>
</dbReference>
<comment type="similarity">
    <text evidence="2">Belongs to the TfdA dioxygenase family.</text>
</comment>
<dbReference type="InterPro" id="IPR051323">
    <property type="entry name" value="AtsK-like"/>
</dbReference>
<evidence type="ECO:0000256" key="6">
    <source>
        <dbReference type="ARBA" id="ARBA00023004"/>
    </source>
</evidence>
<evidence type="ECO:0000256" key="2">
    <source>
        <dbReference type="ARBA" id="ARBA00005896"/>
    </source>
</evidence>
<dbReference type="OrthoDB" id="3548654at2759"/>
<dbReference type="Gene3D" id="3.60.130.10">
    <property type="entry name" value="Clavaminate synthase-like"/>
    <property type="match status" value="1"/>
</dbReference>
<feature type="compositionally biased region" description="Polar residues" evidence="8">
    <location>
        <begin position="375"/>
        <end position="387"/>
    </location>
</feature>
<dbReference type="GO" id="GO:0003677">
    <property type="term" value="F:DNA binding"/>
    <property type="evidence" value="ECO:0007669"/>
    <property type="project" value="InterPro"/>
</dbReference>
<gene>
    <name evidence="10" type="ORF">FSARC_13420</name>
</gene>
<evidence type="ECO:0000313" key="10">
    <source>
        <dbReference type="EMBL" id="KAF4949627.1"/>
    </source>
</evidence>
<dbReference type="GO" id="GO:0005737">
    <property type="term" value="C:cytoplasm"/>
    <property type="evidence" value="ECO:0007669"/>
    <property type="project" value="TreeGrafter"/>
</dbReference>
<dbReference type="Pfam" id="PF04082">
    <property type="entry name" value="Fungal_trans"/>
    <property type="match status" value="1"/>
</dbReference>
<protein>
    <recommendedName>
        <fullName evidence="9">Xylanolytic transcriptional activator regulatory domain-containing protein</fullName>
    </recommendedName>
</protein>
<dbReference type="Pfam" id="PF02668">
    <property type="entry name" value="TauD"/>
    <property type="match status" value="1"/>
</dbReference>
<dbReference type="InterPro" id="IPR042098">
    <property type="entry name" value="TauD-like_sf"/>
</dbReference>
<comment type="cofactor">
    <cofactor evidence="1">
        <name>Fe(2+)</name>
        <dbReference type="ChEBI" id="CHEBI:29033"/>
    </cofactor>
</comment>
<keyword evidence="4" id="KW-0223">Dioxygenase</keyword>
<comment type="caution">
    <text evidence="10">The sequence shown here is derived from an EMBL/GenBank/DDBJ whole genome shotgun (WGS) entry which is preliminary data.</text>
</comment>
<dbReference type="InterPro" id="IPR007219">
    <property type="entry name" value="XnlR_reg_dom"/>
</dbReference>
<feature type="region of interest" description="Disordered" evidence="8">
    <location>
        <begin position="367"/>
        <end position="443"/>
    </location>
</feature>
<proteinExistence type="inferred from homology"/>
<dbReference type="PANTHER" id="PTHR30468">
    <property type="entry name" value="ALPHA-KETOGLUTARATE-DEPENDENT SULFONATE DIOXYGENASE"/>
    <property type="match status" value="1"/>
</dbReference>
<dbReference type="EMBL" id="JABEXW010001000">
    <property type="protein sequence ID" value="KAF4949627.1"/>
    <property type="molecule type" value="Genomic_DNA"/>
</dbReference>
<dbReference type="CDD" id="cd12148">
    <property type="entry name" value="fungal_TF_MHR"/>
    <property type="match status" value="1"/>
</dbReference>
<keyword evidence="6" id="KW-0408">Iron</keyword>
<dbReference type="GO" id="GO:0008270">
    <property type="term" value="F:zinc ion binding"/>
    <property type="evidence" value="ECO:0007669"/>
    <property type="project" value="InterPro"/>
</dbReference>
<keyword evidence="7" id="KW-0539">Nucleus</keyword>
<reference evidence="10" key="2">
    <citation type="submission" date="2020-05" db="EMBL/GenBank/DDBJ databases">
        <authorList>
            <person name="Kim H.-S."/>
            <person name="Proctor R.H."/>
            <person name="Brown D.W."/>
        </authorList>
    </citation>
    <scope>NUCLEOTIDE SEQUENCE</scope>
    <source>
        <strain evidence="10">NRRL 20472</strain>
    </source>
</reference>
<dbReference type="PANTHER" id="PTHR30468:SF10">
    <property type="entry name" value="TAUD_TFDA-LIKE DOMAIN-CONTAINING PROTEIN"/>
    <property type="match status" value="1"/>
</dbReference>
<dbReference type="InterPro" id="IPR003819">
    <property type="entry name" value="TauD/TfdA-like"/>
</dbReference>
<keyword evidence="11" id="KW-1185">Reference proteome</keyword>
<evidence type="ECO:0000256" key="8">
    <source>
        <dbReference type="SAM" id="MobiDB-lite"/>
    </source>
</evidence>
<sequence>MSTTTTTTETQRIVPLSAEAKKYPEPLSTTGVLDQFKFEESTPVIGREYPTVNLVDDVINAKNADELIRDLAITISQRGVVFFRAQDNLTDELHKELVHRLGQLSGKPADSSLHIHPLLNSTNEFGVNDNEISVISSEVKFFRDDKKDRDDRKFGAASWHSDIQFEQYPADYTSLRLTTLPSGGGDTLWASGYELYDRYSDAYQKFFEGLTATFSGDGFLKARDARPDIYQVYEKPRGNPENIGDELKAVHPVVRTNPVTGWKSLFAVGNFPKRINELSARESKDLLESFYRRIEENHDLQVRFRWRSPNDIAFWDNRSVFHSATNDYNGLGERTGHRAVGIGEKPFFNPDSHYLESLEAQVYGDGRPVNRDQAQRPQSPDSTTQAGSVPGAIIVARSSEGRSSITREHPDDAEAAQTQAADDDDNDNEVNSPEFKRNPLVDSGEVYARDPGGKFWYMGPTSSWAFCRRVLALIGNSTPNPEPPVYPWDLETIDLDWIPIGLHEQPDVSGLPSQEYALYLLSTVQYHLGSLCEIIDQESFQRSVELLYADPPSVARRSRYWFSQFLFILAFGEAFLHNSSSEGIPGTRFASRALSLIPSLIPMDGNKESLSAVQAHCLAALYLQAVDLRLMAYQIIGQGLRIAIIEGWHRYMPPENVGKEHSKRCNTIFWITYIIDQEFGPLVGAPSSIRPEDITARLPSEIDSSHRGLALTLQVRMSRLTATILTGVYGVDRNFDGALVKDTQSMLHSLADVSRDIGTFLETRFQGTNVRSSKMVTRLLLSYHHCVVLTTRPLVMSIPDGPISSLLVSCVQSALSILKTLRTLGESNLLDSFLPFQMEAVFSSAFLLYVIDAVSPGFVPDQTWLATAHGIFDIMIARGSPAAPLRKRELQRLEHAMNSYLRVNSVPESSLQGQSVEETSLPDTSTYMDDSMPWDLFGDSGGLIMSPGEILHLAGEIQMGDFGIDPEV</sequence>
<feature type="domain" description="Xylanolytic transcriptional activator regulatory" evidence="9">
    <location>
        <begin position="632"/>
        <end position="705"/>
    </location>
</feature>
<evidence type="ECO:0000259" key="9">
    <source>
        <dbReference type="SMART" id="SM00906"/>
    </source>
</evidence>
<name>A0A8H4T1G5_9HYPO</name>
<reference evidence="10" key="1">
    <citation type="journal article" date="2020" name="BMC Genomics">
        <title>Correction to: Identification and distribution of gene clusters required for synthesis of sphingolipid metabolism inhibitors in diverse species of the filamentous fungus Fusarium.</title>
        <authorList>
            <person name="Kim H.S."/>
            <person name="Lohmar J.M."/>
            <person name="Busman M."/>
            <person name="Brown D.W."/>
            <person name="Naumann T.A."/>
            <person name="Divon H.H."/>
            <person name="Lysoe E."/>
            <person name="Uhlig S."/>
            <person name="Proctor R.H."/>
        </authorList>
    </citation>
    <scope>NUCLEOTIDE SEQUENCE</scope>
    <source>
        <strain evidence="10">NRRL 20472</strain>
    </source>
</reference>
<evidence type="ECO:0000256" key="1">
    <source>
        <dbReference type="ARBA" id="ARBA00001954"/>
    </source>
</evidence>
<dbReference type="GO" id="GO:0016706">
    <property type="term" value="F:2-oxoglutarate-dependent dioxygenase activity"/>
    <property type="evidence" value="ECO:0007669"/>
    <property type="project" value="TreeGrafter"/>
</dbReference>
<evidence type="ECO:0000256" key="3">
    <source>
        <dbReference type="ARBA" id="ARBA00022723"/>
    </source>
</evidence>
<keyword evidence="5" id="KW-0560">Oxidoreductase</keyword>
<evidence type="ECO:0000256" key="4">
    <source>
        <dbReference type="ARBA" id="ARBA00022964"/>
    </source>
</evidence>
<evidence type="ECO:0000313" key="11">
    <source>
        <dbReference type="Proteomes" id="UP000622797"/>
    </source>
</evidence>
<dbReference type="SUPFAM" id="SSF51197">
    <property type="entry name" value="Clavaminate synthase-like"/>
    <property type="match status" value="1"/>
</dbReference>
<dbReference type="AlphaFoldDB" id="A0A8H4T1G5"/>
<evidence type="ECO:0000256" key="5">
    <source>
        <dbReference type="ARBA" id="ARBA00023002"/>
    </source>
</evidence>
<dbReference type="SMART" id="SM00906">
    <property type="entry name" value="Fungal_trans"/>
    <property type="match status" value="1"/>
</dbReference>
<evidence type="ECO:0000256" key="7">
    <source>
        <dbReference type="ARBA" id="ARBA00023242"/>
    </source>
</evidence>
<accession>A0A8H4T1G5</accession>